<dbReference type="Gene3D" id="3.30.470.30">
    <property type="entry name" value="DNA ligase/mRNA capping enzyme"/>
    <property type="match status" value="1"/>
</dbReference>
<dbReference type="PROSITE" id="PS50054">
    <property type="entry name" value="TYR_PHOSPHATASE_DUAL"/>
    <property type="match status" value="1"/>
</dbReference>
<dbReference type="Pfam" id="PF03919">
    <property type="entry name" value="mRNA_cap_C"/>
    <property type="match status" value="1"/>
</dbReference>
<dbReference type="FunFam" id="3.90.190.10:FF:000055">
    <property type="entry name" value="mRNA capping enzyme family protein"/>
    <property type="match status" value="1"/>
</dbReference>
<dbReference type="GO" id="GO:0140818">
    <property type="term" value="F:mRNA 5'-triphosphate monophosphatase activity"/>
    <property type="evidence" value="ECO:0007669"/>
    <property type="project" value="InterPro"/>
</dbReference>
<keyword evidence="10 15" id="KW-0342">GTP-binding</keyword>
<keyword evidence="11" id="KW-0539">Nucleus</keyword>
<feature type="region of interest" description="Disordered" evidence="16">
    <location>
        <begin position="1"/>
        <end position="42"/>
    </location>
</feature>
<dbReference type="PROSITE" id="PS50056">
    <property type="entry name" value="TYR_PHOSPHATASE_2"/>
    <property type="match status" value="1"/>
</dbReference>
<dbReference type="PANTHER" id="PTHR10367:SF17">
    <property type="entry name" value="MRNA-CAPPING ENZYME"/>
    <property type="match status" value="1"/>
</dbReference>
<dbReference type="InterPro" id="IPR020422">
    <property type="entry name" value="TYR_PHOSPHATASE_DUAL_dom"/>
</dbReference>
<feature type="binding site" evidence="15">
    <location>
        <begin position="387"/>
        <end position="389"/>
    </location>
    <ligand>
        <name>GTP</name>
        <dbReference type="ChEBI" id="CHEBI:37565"/>
    </ligand>
</feature>
<evidence type="ECO:0000256" key="10">
    <source>
        <dbReference type="ARBA" id="ARBA00023134"/>
    </source>
</evidence>
<feature type="active site" description="Phosphocysteine intermediate" evidence="13">
    <location>
        <position position="174"/>
    </location>
</feature>
<dbReference type="InterPro" id="IPR000340">
    <property type="entry name" value="Dual-sp_phosphatase_cat-dom"/>
</dbReference>
<evidence type="ECO:0000256" key="3">
    <source>
        <dbReference type="ARBA" id="ARBA00022664"/>
    </source>
</evidence>
<feature type="binding site" evidence="15">
    <location>
        <position position="360"/>
    </location>
    <ligand>
        <name>GTP</name>
        <dbReference type="ChEBI" id="CHEBI:37565"/>
    </ligand>
</feature>
<dbReference type="CDD" id="cd07895">
    <property type="entry name" value="Adenylation_mRNA_capping"/>
    <property type="match status" value="1"/>
</dbReference>
<organism evidence="19 20">
    <name type="scientific">Rhynchospora tenuis</name>
    <dbReference type="NCBI Taxonomy" id="198213"/>
    <lineage>
        <taxon>Eukaryota</taxon>
        <taxon>Viridiplantae</taxon>
        <taxon>Streptophyta</taxon>
        <taxon>Embryophyta</taxon>
        <taxon>Tracheophyta</taxon>
        <taxon>Spermatophyta</taxon>
        <taxon>Magnoliopsida</taxon>
        <taxon>Liliopsida</taxon>
        <taxon>Poales</taxon>
        <taxon>Cyperaceae</taxon>
        <taxon>Cyperoideae</taxon>
        <taxon>Rhynchosporeae</taxon>
        <taxon>Rhynchospora</taxon>
    </lineage>
</organism>
<proteinExistence type="predicted"/>
<accession>A0AAD6EQJ0</accession>
<dbReference type="SUPFAM" id="SSF56091">
    <property type="entry name" value="DNA ligase/mRNA capping enzyme, catalytic domain"/>
    <property type="match status" value="1"/>
</dbReference>
<dbReference type="Gene3D" id="2.40.50.140">
    <property type="entry name" value="Nucleic acid-binding proteins"/>
    <property type="match status" value="1"/>
</dbReference>
<evidence type="ECO:0000256" key="12">
    <source>
        <dbReference type="ARBA" id="ARBA00044624"/>
    </source>
</evidence>
<reference evidence="19 20" key="1">
    <citation type="journal article" date="2022" name="Cell">
        <title>Repeat-based holocentromeres influence genome architecture and karyotype evolution.</title>
        <authorList>
            <person name="Hofstatter P.G."/>
            <person name="Thangavel G."/>
            <person name="Lux T."/>
            <person name="Neumann P."/>
            <person name="Vondrak T."/>
            <person name="Novak P."/>
            <person name="Zhang M."/>
            <person name="Costa L."/>
            <person name="Castellani M."/>
            <person name="Scott A."/>
            <person name="Toegelov H."/>
            <person name="Fuchs J."/>
            <person name="Mata-Sucre Y."/>
            <person name="Dias Y."/>
            <person name="Vanzela A.L.L."/>
            <person name="Huettel B."/>
            <person name="Almeida C.C.S."/>
            <person name="Simkova H."/>
            <person name="Souza G."/>
            <person name="Pedrosa-Harand A."/>
            <person name="Macas J."/>
            <person name="Mayer K.F.X."/>
            <person name="Houben A."/>
            <person name="Marques A."/>
        </authorList>
    </citation>
    <scope>NUCLEOTIDE SEQUENCE [LARGE SCALE GENOMIC DNA]</scope>
    <source>
        <strain evidence="19">RhyTen1mFocal</strain>
    </source>
</reference>
<feature type="binding site" evidence="15">
    <location>
        <position position="345"/>
    </location>
    <ligand>
        <name>GTP</name>
        <dbReference type="ChEBI" id="CHEBI:37565"/>
    </ligand>
</feature>
<keyword evidence="6 15" id="KW-0547">Nucleotide-binding</keyword>
<feature type="domain" description="Tyrosine specific protein phosphatases" evidence="18">
    <location>
        <begin position="152"/>
        <end position="219"/>
    </location>
</feature>
<dbReference type="GO" id="GO:0004721">
    <property type="term" value="F:phosphoprotein phosphatase activity"/>
    <property type="evidence" value="ECO:0007669"/>
    <property type="project" value="UniProtKB-KW"/>
</dbReference>
<dbReference type="PANTHER" id="PTHR10367">
    <property type="entry name" value="MRNA-CAPPING ENZYME"/>
    <property type="match status" value="1"/>
</dbReference>
<dbReference type="SUPFAM" id="SSF52799">
    <property type="entry name" value="(Phosphotyrosine protein) phosphatases II"/>
    <property type="match status" value="1"/>
</dbReference>
<keyword evidence="20" id="KW-1185">Reference proteome</keyword>
<feature type="domain" description="Tyrosine-protein phosphatase" evidence="17">
    <location>
        <begin position="82"/>
        <end position="231"/>
    </location>
</feature>
<keyword evidence="8" id="KW-0904">Protein phosphatase</keyword>
<dbReference type="AlphaFoldDB" id="A0AAD6EQJ0"/>
<evidence type="ECO:0000256" key="8">
    <source>
        <dbReference type="ARBA" id="ARBA00022912"/>
    </source>
</evidence>
<evidence type="ECO:0000256" key="15">
    <source>
        <dbReference type="PIRSR" id="PIRSR036958-3"/>
    </source>
</evidence>
<keyword evidence="3" id="KW-0507">mRNA processing</keyword>
<protein>
    <recommendedName>
        <fullName evidence="2">mRNA guanylyltransferase</fullName>
        <ecNumber evidence="2">2.7.7.50</ecNumber>
    </recommendedName>
</protein>
<dbReference type="GO" id="GO:0005525">
    <property type="term" value="F:GTP binding"/>
    <property type="evidence" value="ECO:0007669"/>
    <property type="project" value="UniProtKB-KW"/>
</dbReference>
<feature type="binding site" evidence="15">
    <location>
        <begin position="585"/>
        <end position="590"/>
    </location>
    <ligand>
        <name>GTP</name>
        <dbReference type="ChEBI" id="CHEBI:37565"/>
    </ligand>
</feature>
<feature type="region of interest" description="Disordered" evidence="16">
    <location>
        <begin position="251"/>
        <end position="274"/>
    </location>
</feature>
<dbReference type="PIRSF" id="PIRSF036958">
    <property type="entry name" value="mRNA_capping_HCE"/>
    <property type="match status" value="1"/>
</dbReference>
<dbReference type="GO" id="GO:0006370">
    <property type="term" value="P:7-methylguanosine mRNA capping"/>
    <property type="evidence" value="ECO:0007669"/>
    <property type="project" value="UniProtKB-KW"/>
</dbReference>
<keyword evidence="4" id="KW-0808">Transferase</keyword>
<evidence type="ECO:0000256" key="6">
    <source>
        <dbReference type="ARBA" id="ARBA00022741"/>
    </source>
</evidence>
<comment type="catalytic activity">
    <reaction evidence="12">
        <text>a 5'-end diphospho-ribonucleoside in mRNA + GTP + H(+) = a 5'-end (5'-triphosphoguanosine)-ribonucleoside in mRNA + diphosphate</text>
        <dbReference type="Rhea" id="RHEA:67012"/>
        <dbReference type="Rhea" id="RHEA-COMP:17165"/>
        <dbReference type="Rhea" id="RHEA-COMP:17166"/>
        <dbReference type="ChEBI" id="CHEBI:15378"/>
        <dbReference type="ChEBI" id="CHEBI:33019"/>
        <dbReference type="ChEBI" id="CHEBI:37565"/>
        <dbReference type="ChEBI" id="CHEBI:167616"/>
        <dbReference type="ChEBI" id="CHEBI:167617"/>
        <dbReference type="EC" id="2.7.7.50"/>
    </reaction>
    <physiologicalReaction direction="left-to-right" evidence="12">
        <dbReference type="Rhea" id="RHEA:67013"/>
    </physiologicalReaction>
</comment>
<keyword evidence="5" id="KW-0548">Nucleotidyltransferase</keyword>
<dbReference type="InterPro" id="IPR013846">
    <property type="entry name" value="mRNA_cap_enzyme_C"/>
</dbReference>
<dbReference type="EMBL" id="JAMRDG010000001">
    <property type="protein sequence ID" value="KAJ3697255.1"/>
    <property type="molecule type" value="Genomic_DNA"/>
</dbReference>
<evidence type="ECO:0000313" key="20">
    <source>
        <dbReference type="Proteomes" id="UP001210211"/>
    </source>
</evidence>
<dbReference type="FunFam" id="3.30.470.30:FF:000005">
    <property type="entry name" value="mRNA capping enzyme, putative"/>
    <property type="match status" value="1"/>
</dbReference>
<evidence type="ECO:0000256" key="1">
    <source>
        <dbReference type="ARBA" id="ARBA00004123"/>
    </source>
</evidence>
<dbReference type="GO" id="GO:0005634">
    <property type="term" value="C:nucleus"/>
    <property type="evidence" value="ECO:0007669"/>
    <property type="project" value="UniProtKB-SubCell"/>
</dbReference>
<evidence type="ECO:0000259" key="17">
    <source>
        <dbReference type="PROSITE" id="PS50054"/>
    </source>
</evidence>
<evidence type="ECO:0000259" key="18">
    <source>
        <dbReference type="PROSITE" id="PS50056"/>
    </source>
</evidence>
<dbReference type="InterPro" id="IPR000387">
    <property type="entry name" value="Tyr_Pase_dom"/>
</dbReference>
<feature type="compositionally biased region" description="Basic and acidic residues" evidence="16">
    <location>
        <begin position="15"/>
        <end position="33"/>
    </location>
</feature>
<dbReference type="InterPro" id="IPR012340">
    <property type="entry name" value="NA-bd_OB-fold"/>
</dbReference>
<dbReference type="InterPro" id="IPR017074">
    <property type="entry name" value="mRNA_cap_enz_bifunc"/>
</dbReference>
<keyword evidence="7" id="KW-0378">Hydrolase</keyword>
<feature type="active site" description="N6-GMP-lysine intermediate" evidence="14">
    <location>
        <position position="340"/>
    </location>
</feature>
<evidence type="ECO:0000256" key="4">
    <source>
        <dbReference type="ARBA" id="ARBA00022679"/>
    </source>
</evidence>
<dbReference type="SUPFAM" id="SSF50249">
    <property type="entry name" value="Nucleic acid-binding proteins"/>
    <property type="match status" value="1"/>
</dbReference>
<comment type="caution">
    <text evidence="19">The sequence shown here is derived from an EMBL/GenBank/DDBJ whole genome shotgun (WGS) entry which is preliminary data.</text>
</comment>
<evidence type="ECO:0000256" key="7">
    <source>
        <dbReference type="ARBA" id="ARBA00022801"/>
    </source>
</evidence>
<dbReference type="Pfam" id="PF00782">
    <property type="entry name" value="DSPc"/>
    <property type="match status" value="1"/>
</dbReference>
<evidence type="ECO:0000256" key="13">
    <source>
        <dbReference type="PIRSR" id="PIRSR036958-1"/>
    </source>
</evidence>
<evidence type="ECO:0000256" key="9">
    <source>
        <dbReference type="ARBA" id="ARBA00023042"/>
    </source>
</evidence>
<dbReference type="PROSITE" id="PS00383">
    <property type="entry name" value="TYR_PHOSPHATASE_1"/>
    <property type="match status" value="1"/>
</dbReference>
<name>A0AAD6EQJ0_9POAL</name>
<dbReference type="Pfam" id="PF01331">
    <property type="entry name" value="mRNA_cap_enzyme"/>
    <property type="match status" value="1"/>
</dbReference>
<dbReference type="InterPro" id="IPR001339">
    <property type="entry name" value="mRNA_cap_enzyme_adenylation"/>
</dbReference>
<dbReference type="GO" id="GO:0004484">
    <property type="term" value="F:mRNA guanylyltransferase activity"/>
    <property type="evidence" value="ECO:0007669"/>
    <property type="project" value="UniProtKB-EC"/>
</dbReference>
<evidence type="ECO:0000256" key="16">
    <source>
        <dbReference type="SAM" id="MobiDB-lite"/>
    </source>
</evidence>
<dbReference type="GO" id="GO:0005524">
    <property type="term" value="F:ATP binding"/>
    <property type="evidence" value="ECO:0007669"/>
    <property type="project" value="InterPro"/>
</dbReference>
<dbReference type="SMART" id="SM00195">
    <property type="entry name" value="DSPc"/>
    <property type="match status" value="1"/>
</dbReference>
<gene>
    <name evidence="19" type="ORF">LUZ61_000960</name>
</gene>
<dbReference type="InterPro" id="IPR016130">
    <property type="entry name" value="Tyr_Pase_AS"/>
</dbReference>
<dbReference type="Gene3D" id="3.90.190.10">
    <property type="entry name" value="Protein tyrosine phosphatase superfamily"/>
    <property type="match status" value="1"/>
</dbReference>
<evidence type="ECO:0000256" key="11">
    <source>
        <dbReference type="ARBA" id="ARBA00023242"/>
    </source>
</evidence>
<evidence type="ECO:0000256" key="5">
    <source>
        <dbReference type="ARBA" id="ARBA00022695"/>
    </source>
</evidence>
<dbReference type="InterPro" id="IPR029021">
    <property type="entry name" value="Prot-tyrosine_phosphatase-like"/>
</dbReference>
<dbReference type="Proteomes" id="UP001210211">
    <property type="component" value="Unassembled WGS sequence"/>
</dbReference>
<dbReference type="FunFam" id="2.40.50.140:FF:000188">
    <property type="entry name" value="mRNA capping enzyme family protein"/>
    <property type="match status" value="1"/>
</dbReference>
<dbReference type="CDD" id="cd14502">
    <property type="entry name" value="RNA_5'-triphosphatase"/>
    <property type="match status" value="1"/>
</dbReference>
<keyword evidence="9" id="KW-0506">mRNA capping</keyword>
<comment type="subcellular location">
    <subcellularLocation>
        <location evidence="1">Nucleus</location>
    </subcellularLocation>
</comment>
<feature type="binding site" evidence="15">
    <location>
        <begin position="512"/>
        <end position="514"/>
    </location>
    <ligand>
        <name>GTP</name>
        <dbReference type="ChEBI" id="CHEBI:37565"/>
    </ligand>
</feature>
<sequence length="642" mass="75355">MEHKRGSNSLLRAAMEWEERPRKIRRKQEEQGAKRHAQTVSYDYRPQTHGYRREVPQGWLDCPRAGQCIDKLIPSKVPLDDTYNDVVTPCKRYSSNQLINEQKLNGREIGLVLDLTNTTRYYSAEEWTKLGIEHLKIRCKGRDSVPDNESVNRFVFEVMHFCERQNSKYIVVHCTHGHNRTGFMIVHFLMRSQVFSVTQALSIFAERRPPGIYKPEYIQALYDFYHEVPENMVCPPTPEWKRSSDLDLNGEALPDDDHDVGVPSVPSNDHMDNKNITNDDVLGDAIPYGQQEVLRLLCYRLLEIPPQARGNLQFPGSHPVSLNSDNLQLLRQRYYYTTWKADGTRYMMLILRHGCYLVDRKFSFRRVQMRFPLKNIHDGFHNFTLIDGEMIIDKIPGVGLKRRYLVYDLMALHRVPKVKLPFSERWELIKEEIDGPRADEKKQFEVKRRSKPVYRYDMELFGVRFKGFWPLSTVTKLLNDFIPRKLAHEADGLIFQGWDDPYVCRTHEGLLKWKYPEMNSVDFLFESLQVGSENRQLLFLYERGKKKLMDGARIDFGAVEDIKAISGKIIECSWNSDEDCWVCMRIRTDKATPNDINTYRKVLRSIKDNITEEVLVGDISEIVRLPMYADRDSKAYVQHRRR</sequence>
<evidence type="ECO:0000313" key="19">
    <source>
        <dbReference type="EMBL" id="KAJ3697255.1"/>
    </source>
</evidence>
<dbReference type="EC" id="2.7.7.50" evidence="2"/>
<dbReference type="InterPro" id="IPR051029">
    <property type="entry name" value="mRNA_Capping_Enz/RNA_Phosphat"/>
</dbReference>
<evidence type="ECO:0000256" key="14">
    <source>
        <dbReference type="PIRSR" id="PIRSR036958-2"/>
    </source>
</evidence>
<evidence type="ECO:0000256" key="2">
    <source>
        <dbReference type="ARBA" id="ARBA00012475"/>
    </source>
</evidence>